<dbReference type="GO" id="GO:0016301">
    <property type="term" value="F:kinase activity"/>
    <property type="evidence" value="ECO:0007669"/>
    <property type="project" value="UniProtKB-KW"/>
</dbReference>
<evidence type="ECO:0000256" key="1">
    <source>
        <dbReference type="ARBA" id="ARBA00004651"/>
    </source>
</evidence>
<dbReference type="Pfam" id="PF00358">
    <property type="entry name" value="PTS_EIIA_1"/>
    <property type="match status" value="1"/>
</dbReference>
<evidence type="ECO:0000313" key="17">
    <source>
        <dbReference type="Proteomes" id="UP000717624"/>
    </source>
</evidence>
<evidence type="ECO:0000256" key="12">
    <source>
        <dbReference type="SAM" id="Phobius"/>
    </source>
</evidence>
<evidence type="ECO:0000256" key="7">
    <source>
        <dbReference type="ARBA" id="ARBA00022692"/>
    </source>
</evidence>
<dbReference type="PROSITE" id="PS51098">
    <property type="entry name" value="PTS_EIIB_TYPE_1"/>
    <property type="match status" value="1"/>
</dbReference>
<dbReference type="InterPro" id="IPR011299">
    <property type="entry name" value="PTS_IIBC_glc"/>
</dbReference>
<feature type="transmembrane region" description="Helical" evidence="12">
    <location>
        <begin position="296"/>
        <end position="315"/>
    </location>
</feature>
<dbReference type="InterPro" id="IPR050429">
    <property type="entry name" value="PTS_Glucose_EIICBA"/>
</dbReference>
<accession>A0A938Y325</accession>
<evidence type="ECO:0000256" key="8">
    <source>
        <dbReference type="ARBA" id="ARBA00022777"/>
    </source>
</evidence>
<dbReference type="InterPro" id="IPR036878">
    <property type="entry name" value="Glu_permease_IIB"/>
</dbReference>
<dbReference type="InterPro" id="IPR003352">
    <property type="entry name" value="PTS_EIIC"/>
</dbReference>
<dbReference type="PROSITE" id="PS51103">
    <property type="entry name" value="PTS_EIIC_TYPE_1"/>
    <property type="match status" value="1"/>
</dbReference>
<evidence type="ECO:0000259" key="13">
    <source>
        <dbReference type="PROSITE" id="PS51093"/>
    </source>
</evidence>
<dbReference type="GO" id="GO:0009401">
    <property type="term" value="P:phosphoenolpyruvate-dependent sugar phosphotransferase system"/>
    <property type="evidence" value="ECO:0007669"/>
    <property type="project" value="UniProtKB-KW"/>
</dbReference>
<feature type="active site" description="Phosphocysteine intermediate; for EIIB activity" evidence="11">
    <location>
        <position position="420"/>
    </location>
</feature>
<dbReference type="InterPro" id="IPR013013">
    <property type="entry name" value="PTS_EIIC_1"/>
</dbReference>
<dbReference type="Pfam" id="PF02378">
    <property type="entry name" value="PTS_EIIC"/>
    <property type="match status" value="1"/>
</dbReference>
<dbReference type="PROSITE" id="PS00371">
    <property type="entry name" value="PTS_EIIA_TYPE_1_HIS"/>
    <property type="match status" value="1"/>
</dbReference>
<organism evidence="16 17">
    <name type="scientific">Brevibacillus fulvus</name>
    <dbReference type="NCBI Taxonomy" id="1125967"/>
    <lineage>
        <taxon>Bacteria</taxon>
        <taxon>Bacillati</taxon>
        <taxon>Bacillota</taxon>
        <taxon>Bacilli</taxon>
        <taxon>Bacillales</taxon>
        <taxon>Paenibacillaceae</taxon>
        <taxon>Brevibacillus</taxon>
    </lineage>
</organism>
<feature type="transmembrane region" description="Helical" evidence="12">
    <location>
        <begin position="350"/>
        <end position="370"/>
    </location>
</feature>
<dbReference type="GO" id="GO:0008982">
    <property type="term" value="F:protein-N(PI)-phosphohistidine-sugar phosphotransferase activity"/>
    <property type="evidence" value="ECO:0007669"/>
    <property type="project" value="InterPro"/>
</dbReference>
<keyword evidence="5" id="KW-0808">Transferase</keyword>
<dbReference type="FunFam" id="3.30.1360.60:FF:000001">
    <property type="entry name" value="PTS system glucose-specific IIBC component PtsG"/>
    <property type="match status" value="1"/>
</dbReference>
<dbReference type="PANTHER" id="PTHR30009:SF20">
    <property type="entry name" value="PTS SYSTEM GLUCOSE-SPECIFIC EIICB COMPONENT-RELATED"/>
    <property type="match status" value="1"/>
</dbReference>
<dbReference type="FunFam" id="2.70.70.10:FF:000001">
    <property type="entry name" value="PTS system glucose-specific IIA component"/>
    <property type="match status" value="1"/>
</dbReference>
<dbReference type="InterPro" id="IPR018113">
    <property type="entry name" value="PTrfase_EIIB_Cys"/>
</dbReference>
<dbReference type="PROSITE" id="PS51093">
    <property type="entry name" value="PTS_EIIA_TYPE_1"/>
    <property type="match status" value="1"/>
</dbReference>
<comment type="caution">
    <text evidence="16">The sequence shown here is derived from an EMBL/GenBank/DDBJ whole genome shotgun (WGS) entry which is preliminary data.</text>
</comment>
<sequence length="649" mass="69415">MFKKLFQLLQQIGRALMTPVAVLPAAGLLLRFGDKDLLNMPFIKDAGGIIFDNLPLIFAVGVAIGLTGGDGVAALAAVIGYFVLTKTLDDFGAYLGLQPPYQGAEHLINMGVFAGILIGIVSAIAFNRFYNIKLHPVLGFFAGKRFVPIITALASLLLGIVFSFIWPPIQQVIDAASNWVMNSAAGPFFFGLIQRLLIPFGLHHIFQTPFYFTMGQYIDPATGQVVTGDMARFFAGDPTAGRFMAGLFPYMIFGLPAAALAMIHEARPEKRKAVSGVLISAGLTSMLTGITEPIEFSFLFVAPALFFIHALLAGLSFTAMDWFGVKHGYTFSGGGIDYILNYGLSTNGWIVIPVGLVLAVIYYALFRFAIRIWDLKTPGREAEDEAVEGKQTQPASTGSLAADVLRAFGGKENLDVLDACITRLRVTVNDPKQVDTGELKRLGAAGVLEMGNNIQAIFGTQSDSLKEQMKAIMAGKEPAEAARDVHAAEDKPGTVFVGQEEILAPLTGEVVDITEVPDQVFAGKMMGDGFAVKPADGLVVSPVNGKVTTLFPTKHAVGLQSDTGLEVLVHVGIDTVKLEGKGFEVLCKDGQLVEAGTPLLKVDLAYLQAQEKPTITPIVFTNLQANQTLKINHGLCEAGKTTVAAVTSK</sequence>
<dbReference type="SUPFAM" id="SSF51261">
    <property type="entry name" value="Duplicated hybrid motif"/>
    <property type="match status" value="1"/>
</dbReference>
<evidence type="ECO:0000256" key="11">
    <source>
        <dbReference type="PROSITE-ProRule" id="PRU00421"/>
    </source>
</evidence>
<dbReference type="Proteomes" id="UP000717624">
    <property type="component" value="Unassembled WGS sequence"/>
</dbReference>
<dbReference type="Gene3D" id="3.30.1360.60">
    <property type="entry name" value="Glucose permease domain IIB"/>
    <property type="match status" value="1"/>
</dbReference>
<keyword evidence="10 12" id="KW-0472">Membrane</keyword>
<keyword evidence="9 12" id="KW-1133">Transmembrane helix</keyword>
<dbReference type="InterPro" id="IPR011055">
    <property type="entry name" value="Dup_hybrid_motif"/>
</dbReference>
<dbReference type="Gene3D" id="2.70.70.10">
    <property type="entry name" value="Glucose Permease (Domain IIA)"/>
    <property type="match status" value="1"/>
</dbReference>
<dbReference type="InterPro" id="IPR001127">
    <property type="entry name" value="PTS_EIIA_1_perm"/>
</dbReference>
<gene>
    <name evidence="16" type="ORF">JOD01_001924</name>
</gene>
<dbReference type="GO" id="GO:0005886">
    <property type="term" value="C:plasma membrane"/>
    <property type="evidence" value="ECO:0007669"/>
    <property type="project" value="UniProtKB-SubCell"/>
</dbReference>
<feature type="transmembrane region" description="Helical" evidence="12">
    <location>
        <begin position="54"/>
        <end position="84"/>
    </location>
</feature>
<dbReference type="NCBIfam" id="TIGR00826">
    <property type="entry name" value="EIIB_glc"/>
    <property type="match status" value="1"/>
</dbReference>
<feature type="domain" description="PTS EIIA type-1" evidence="13">
    <location>
        <begin position="518"/>
        <end position="622"/>
    </location>
</feature>
<evidence type="ECO:0000256" key="4">
    <source>
        <dbReference type="ARBA" id="ARBA00022597"/>
    </source>
</evidence>
<evidence type="ECO:0000259" key="15">
    <source>
        <dbReference type="PROSITE" id="PS51103"/>
    </source>
</evidence>
<dbReference type="NCBIfam" id="TIGR02002">
    <property type="entry name" value="PTS-II-BC-glcB"/>
    <property type="match status" value="1"/>
</dbReference>
<keyword evidence="17" id="KW-1185">Reference proteome</keyword>
<feature type="transmembrane region" description="Helical" evidence="12">
    <location>
        <begin position="12"/>
        <end position="33"/>
    </location>
</feature>
<dbReference type="PROSITE" id="PS01035">
    <property type="entry name" value="PTS_EIIB_TYPE_1_CYS"/>
    <property type="match status" value="1"/>
</dbReference>
<dbReference type="EMBL" id="JAFBEB010000005">
    <property type="protein sequence ID" value="MBM7590320.1"/>
    <property type="molecule type" value="Genomic_DNA"/>
</dbReference>
<keyword evidence="2" id="KW-0813">Transport</keyword>
<reference evidence="16" key="1">
    <citation type="submission" date="2021-01" db="EMBL/GenBank/DDBJ databases">
        <title>Genomic Encyclopedia of Type Strains, Phase IV (KMG-IV): sequencing the most valuable type-strain genomes for metagenomic binning, comparative biology and taxonomic classification.</title>
        <authorList>
            <person name="Goeker M."/>
        </authorList>
    </citation>
    <scope>NUCLEOTIDE SEQUENCE</scope>
    <source>
        <strain evidence="16">DSM 25523</strain>
    </source>
</reference>
<evidence type="ECO:0000313" key="16">
    <source>
        <dbReference type="EMBL" id="MBM7590320.1"/>
    </source>
</evidence>
<evidence type="ECO:0000256" key="9">
    <source>
        <dbReference type="ARBA" id="ARBA00022989"/>
    </source>
</evidence>
<dbReference type="GO" id="GO:1904659">
    <property type="term" value="P:D-glucose transmembrane transport"/>
    <property type="evidence" value="ECO:0007669"/>
    <property type="project" value="InterPro"/>
</dbReference>
<keyword evidence="7 12" id="KW-0812">Transmembrane</keyword>
<keyword evidence="6" id="KW-0598">Phosphotransferase system</keyword>
<dbReference type="GO" id="GO:0090563">
    <property type="term" value="F:protein-phosphocysteine-sugar phosphotransferase activity"/>
    <property type="evidence" value="ECO:0007669"/>
    <property type="project" value="TreeGrafter"/>
</dbReference>
<evidence type="ECO:0000256" key="6">
    <source>
        <dbReference type="ARBA" id="ARBA00022683"/>
    </source>
</evidence>
<dbReference type="RefSeq" id="WP_204518070.1">
    <property type="nucleotide sequence ID" value="NZ_BAABIN010000020.1"/>
</dbReference>
<dbReference type="GO" id="GO:0055056">
    <property type="term" value="F:D-glucose transmembrane transporter activity"/>
    <property type="evidence" value="ECO:0007669"/>
    <property type="project" value="InterPro"/>
</dbReference>
<proteinExistence type="predicted"/>
<dbReference type="PANTHER" id="PTHR30009">
    <property type="entry name" value="CYTOCHROME C-TYPE SYNTHESIS PROTEIN AND PTS TRANSMEMBRANE COMPONENT"/>
    <property type="match status" value="1"/>
</dbReference>
<feature type="transmembrane region" description="Helical" evidence="12">
    <location>
        <begin position="243"/>
        <end position="261"/>
    </location>
</feature>
<evidence type="ECO:0000256" key="2">
    <source>
        <dbReference type="ARBA" id="ARBA00022448"/>
    </source>
</evidence>
<feature type="transmembrane region" description="Helical" evidence="12">
    <location>
        <begin position="104"/>
        <end position="126"/>
    </location>
</feature>
<dbReference type="AlphaFoldDB" id="A0A938Y325"/>
<comment type="subcellular location">
    <subcellularLocation>
        <location evidence="1">Cell membrane</location>
        <topology evidence="1">Multi-pass membrane protein</topology>
    </subcellularLocation>
</comment>
<dbReference type="CDD" id="cd00212">
    <property type="entry name" value="PTS_IIB_glc"/>
    <property type="match status" value="1"/>
</dbReference>
<keyword evidence="3" id="KW-1003">Cell membrane</keyword>
<feature type="domain" description="PTS EIIB type-1" evidence="14">
    <location>
        <begin position="398"/>
        <end position="479"/>
    </location>
</feature>
<protein>
    <submittedName>
        <fullName evidence="16">PTS system D-glucosamine-specific IIC component</fullName>
    </submittedName>
</protein>
<keyword evidence="8" id="KW-0418">Kinase</keyword>
<dbReference type="SUPFAM" id="SSF55604">
    <property type="entry name" value="Glucose permease domain IIB"/>
    <property type="match status" value="1"/>
</dbReference>
<evidence type="ECO:0000256" key="3">
    <source>
        <dbReference type="ARBA" id="ARBA00022475"/>
    </source>
</evidence>
<evidence type="ECO:0000256" key="5">
    <source>
        <dbReference type="ARBA" id="ARBA00022679"/>
    </source>
</evidence>
<dbReference type="InterPro" id="IPR001996">
    <property type="entry name" value="PTS_IIB_1"/>
</dbReference>
<evidence type="ECO:0000256" key="10">
    <source>
        <dbReference type="ARBA" id="ARBA00023136"/>
    </source>
</evidence>
<feature type="domain" description="PTS EIIC type-1" evidence="15">
    <location>
        <begin position="3"/>
        <end position="382"/>
    </location>
</feature>
<dbReference type="Pfam" id="PF00367">
    <property type="entry name" value="PTS_EIIB"/>
    <property type="match status" value="1"/>
</dbReference>
<evidence type="ECO:0000259" key="14">
    <source>
        <dbReference type="PROSITE" id="PS51098"/>
    </source>
</evidence>
<name>A0A938Y325_9BACL</name>
<dbReference type="NCBIfam" id="TIGR00830">
    <property type="entry name" value="PTBA"/>
    <property type="match status" value="1"/>
</dbReference>
<keyword evidence="4" id="KW-0762">Sugar transport</keyword>
<feature type="transmembrane region" description="Helical" evidence="12">
    <location>
        <begin position="273"/>
        <end position="290"/>
    </location>
</feature>
<feature type="transmembrane region" description="Helical" evidence="12">
    <location>
        <begin position="146"/>
        <end position="166"/>
    </location>
</feature>